<evidence type="ECO:0000313" key="2">
    <source>
        <dbReference type="EMBL" id="RIB17471.1"/>
    </source>
</evidence>
<reference evidence="2 3" key="1">
    <citation type="submission" date="2018-06" db="EMBL/GenBank/DDBJ databases">
        <title>Comparative genomics reveals the genomic features of Rhizophagus irregularis, R. cerebriforme, R. diaphanum and Gigaspora rosea, and their symbiotic lifestyle signature.</title>
        <authorList>
            <person name="Morin E."/>
            <person name="San Clemente H."/>
            <person name="Chen E.C.H."/>
            <person name="De La Providencia I."/>
            <person name="Hainaut M."/>
            <person name="Kuo A."/>
            <person name="Kohler A."/>
            <person name="Murat C."/>
            <person name="Tang N."/>
            <person name="Roy S."/>
            <person name="Loubradou J."/>
            <person name="Henrissat B."/>
            <person name="Grigoriev I.V."/>
            <person name="Corradi N."/>
            <person name="Roux C."/>
            <person name="Martin F.M."/>
        </authorList>
    </citation>
    <scope>NUCLEOTIDE SEQUENCE [LARGE SCALE GENOMIC DNA]</scope>
    <source>
        <strain evidence="2 3">DAOM 194757</strain>
    </source>
</reference>
<protein>
    <submittedName>
        <fullName evidence="2">Kinase-like domain-containing protein</fullName>
    </submittedName>
</protein>
<evidence type="ECO:0000313" key="3">
    <source>
        <dbReference type="Proteomes" id="UP000266673"/>
    </source>
</evidence>
<dbReference type="GO" id="GO:0004674">
    <property type="term" value="F:protein serine/threonine kinase activity"/>
    <property type="evidence" value="ECO:0007669"/>
    <property type="project" value="TreeGrafter"/>
</dbReference>
<accession>A0A397V6D4</accession>
<dbReference type="InterPro" id="IPR006597">
    <property type="entry name" value="Sel1-like"/>
</dbReference>
<dbReference type="Pfam" id="PF07714">
    <property type="entry name" value="PK_Tyr_Ser-Thr"/>
    <property type="match status" value="1"/>
</dbReference>
<evidence type="ECO:0000259" key="1">
    <source>
        <dbReference type="PROSITE" id="PS50011"/>
    </source>
</evidence>
<dbReference type="PROSITE" id="PS50011">
    <property type="entry name" value="PROTEIN_KINASE_DOM"/>
    <property type="match status" value="1"/>
</dbReference>
<comment type="caution">
    <text evidence="2">The sequence shown here is derived from an EMBL/GenBank/DDBJ whole genome shotgun (WGS) entry which is preliminary data.</text>
</comment>
<name>A0A397V6D4_9GLOM</name>
<dbReference type="SUPFAM" id="SSF56112">
    <property type="entry name" value="Protein kinase-like (PK-like)"/>
    <property type="match status" value="1"/>
</dbReference>
<dbReference type="InterPro" id="IPR011990">
    <property type="entry name" value="TPR-like_helical_dom_sf"/>
</dbReference>
<dbReference type="Gene3D" id="1.25.40.10">
    <property type="entry name" value="Tetratricopeptide repeat domain"/>
    <property type="match status" value="1"/>
</dbReference>
<gene>
    <name evidence="2" type="ORF">C2G38_2187218</name>
</gene>
<dbReference type="Gene3D" id="1.10.510.10">
    <property type="entry name" value="Transferase(Phosphotransferase) domain 1"/>
    <property type="match status" value="1"/>
</dbReference>
<dbReference type="InterPro" id="IPR001245">
    <property type="entry name" value="Ser-Thr/Tyr_kinase_cat_dom"/>
</dbReference>
<dbReference type="InterPro" id="IPR000719">
    <property type="entry name" value="Prot_kinase_dom"/>
</dbReference>
<keyword evidence="2" id="KW-0808">Transferase</keyword>
<dbReference type="Gene3D" id="3.30.200.20">
    <property type="entry name" value="Phosphorylase Kinase, domain 1"/>
    <property type="match status" value="1"/>
</dbReference>
<dbReference type="GO" id="GO:0005524">
    <property type="term" value="F:ATP binding"/>
    <property type="evidence" value="ECO:0007669"/>
    <property type="project" value="InterPro"/>
</dbReference>
<proteinExistence type="predicted"/>
<dbReference type="EMBL" id="QKWP01000603">
    <property type="protein sequence ID" value="RIB17471.1"/>
    <property type="molecule type" value="Genomic_DNA"/>
</dbReference>
<sequence>MENLELTEEQLAKDIAQVTNAFNQLDINNCQKLADKNDPDGILWLGYCYEHGIGVKKDEKMAFNYYQKSTDLNNPNGMYQVGYCYYLGIGVEIDKYKAFDYYLKSAEADNPMGIHKTAICYYYGIGVEKNENKKSEYGKCAFCNEDNTQPAWCLSCDPDITTKWTSGNKDIDDCMQWFQLRTRNYENVIEWIPFDRLSDIKKIGKGGFGSVHSAIWLDGIRKLEEIKVDVSRERSRESNSIVALKTLTSSKENNFDPLKEFKSLMTCKIQYYNTKLAIYGITQNAETKEYFIAKLLILKDISQELGRIHNHAKYIHADFHSGNILQDQSNDKNISYIADLGLSKKSDELVSKSEIYGVIPYVAPEVLSGEQQFTKEADIYGFGIIMAEMSTGQRPFDGHMFDTKLAVKIIKGERPGIAPETPECYIKLAKQCMDSDPKKRPEAYDIYSTIEKWLDNDEIKKRFLDADKIIKSLPISNHSDEMYTSKLINTKLISNTIKDLSQADSGQIKLNITES</sequence>
<dbReference type="PANTHER" id="PTHR44329">
    <property type="entry name" value="SERINE/THREONINE-PROTEIN KINASE TNNI3K-RELATED"/>
    <property type="match status" value="1"/>
</dbReference>
<dbReference type="InterPro" id="IPR011009">
    <property type="entry name" value="Kinase-like_dom_sf"/>
</dbReference>
<keyword evidence="2" id="KW-0418">Kinase</keyword>
<dbReference type="Proteomes" id="UP000266673">
    <property type="component" value="Unassembled WGS sequence"/>
</dbReference>
<dbReference type="Pfam" id="PF08238">
    <property type="entry name" value="Sel1"/>
    <property type="match status" value="3"/>
</dbReference>
<dbReference type="OrthoDB" id="2384430at2759"/>
<dbReference type="STRING" id="44941.A0A397V6D4"/>
<organism evidence="2 3">
    <name type="scientific">Gigaspora rosea</name>
    <dbReference type="NCBI Taxonomy" id="44941"/>
    <lineage>
        <taxon>Eukaryota</taxon>
        <taxon>Fungi</taxon>
        <taxon>Fungi incertae sedis</taxon>
        <taxon>Mucoromycota</taxon>
        <taxon>Glomeromycotina</taxon>
        <taxon>Glomeromycetes</taxon>
        <taxon>Diversisporales</taxon>
        <taxon>Gigasporaceae</taxon>
        <taxon>Gigaspora</taxon>
    </lineage>
</organism>
<keyword evidence="3" id="KW-1185">Reference proteome</keyword>
<dbReference type="SMART" id="SM00671">
    <property type="entry name" value="SEL1"/>
    <property type="match status" value="3"/>
</dbReference>
<dbReference type="InterPro" id="IPR051681">
    <property type="entry name" value="Ser/Thr_Kinases-Pseudokinases"/>
</dbReference>
<dbReference type="AlphaFoldDB" id="A0A397V6D4"/>
<dbReference type="SUPFAM" id="SSF81901">
    <property type="entry name" value="HCP-like"/>
    <property type="match status" value="1"/>
</dbReference>
<feature type="domain" description="Protein kinase" evidence="1">
    <location>
        <begin position="197"/>
        <end position="454"/>
    </location>
</feature>